<dbReference type="PROSITE" id="PS50109">
    <property type="entry name" value="HIS_KIN"/>
    <property type="match status" value="1"/>
</dbReference>
<evidence type="ECO:0000259" key="7">
    <source>
        <dbReference type="PROSITE" id="PS50113"/>
    </source>
</evidence>
<accession>A0ABS8Q4Z5</accession>
<name>A0ABS8Q4Z5_9BURK</name>
<dbReference type="SUPFAM" id="SSF47384">
    <property type="entry name" value="Homodimeric domain of signal transducing histidine kinase"/>
    <property type="match status" value="1"/>
</dbReference>
<keyword evidence="3 4" id="KW-0597">Phosphoprotein</keyword>
<dbReference type="InterPro" id="IPR035965">
    <property type="entry name" value="PAS-like_dom_sf"/>
</dbReference>
<dbReference type="PROSITE" id="PS50113">
    <property type="entry name" value="PAC"/>
    <property type="match status" value="1"/>
</dbReference>
<dbReference type="InterPro" id="IPR013655">
    <property type="entry name" value="PAS_fold_3"/>
</dbReference>
<dbReference type="SUPFAM" id="SSF55874">
    <property type="entry name" value="ATPase domain of HSP90 chaperone/DNA topoisomerase II/histidine kinase"/>
    <property type="match status" value="1"/>
</dbReference>
<dbReference type="Pfam" id="PF02518">
    <property type="entry name" value="HATPase_c"/>
    <property type="match status" value="1"/>
</dbReference>
<feature type="modified residue" description="4-aspartylphosphate" evidence="4">
    <location>
        <position position="719"/>
    </location>
</feature>
<organism evidence="8 9">
    <name type="scientific">Massilia phyllostachyos</name>
    <dbReference type="NCBI Taxonomy" id="2898585"/>
    <lineage>
        <taxon>Bacteria</taxon>
        <taxon>Pseudomonadati</taxon>
        <taxon>Pseudomonadota</taxon>
        <taxon>Betaproteobacteria</taxon>
        <taxon>Burkholderiales</taxon>
        <taxon>Oxalobacteraceae</taxon>
        <taxon>Telluria group</taxon>
        <taxon>Massilia</taxon>
    </lineage>
</organism>
<evidence type="ECO:0000313" key="9">
    <source>
        <dbReference type="Proteomes" id="UP001179361"/>
    </source>
</evidence>
<dbReference type="CDD" id="cd00130">
    <property type="entry name" value="PAS"/>
    <property type="match status" value="1"/>
</dbReference>
<reference evidence="8" key="1">
    <citation type="submission" date="2021-11" db="EMBL/GenBank/DDBJ databases">
        <title>The complete genome of Massilia sp sp. G4R7.</title>
        <authorList>
            <person name="Liu L."/>
            <person name="Yue J."/>
            <person name="Yuan J."/>
            <person name="Yang F."/>
            <person name="Li L."/>
        </authorList>
    </citation>
    <scope>NUCLEOTIDE SEQUENCE</scope>
    <source>
        <strain evidence="8">G4R7</strain>
    </source>
</reference>
<evidence type="ECO:0000256" key="2">
    <source>
        <dbReference type="ARBA" id="ARBA00012438"/>
    </source>
</evidence>
<dbReference type="InterPro" id="IPR003594">
    <property type="entry name" value="HATPase_dom"/>
</dbReference>
<dbReference type="InterPro" id="IPR036097">
    <property type="entry name" value="HisK_dim/P_sf"/>
</dbReference>
<dbReference type="InterPro" id="IPR005467">
    <property type="entry name" value="His_kinase_dom"/>
</dbReference>
<evidence type="ECO:0000259" key="6">
    <source>
        <dbReference type="PROSITE" id="PS50110"/>
    </source>
</evidence>
<dbReference type="Pfam" id="PF08447">
    <property type="entry name" value="PAS_3"/>
    <property type="match status" value="1"/>
</dbReference>
<comment type="caution">
    <text evidence="4">Lacks conserved residue(s) required for the propagation of feature annotation.</text>
</comment>
<evidence type="ECO:0000313" key="8">
    <source>
        <dbReference type="EMBL" id="MCD2516820.1"/>
    </source>
</evidence>
<feature type="domain" description="Response regulatory" evidence="6">
    <location>
        <begin position="670"/>
        <end position="785"/>
    </location>
</feature>
<dbReference type="Pfam" id="PF13188">
    <property type="entry name" value="PAS_8"/>
    <property type="match status" value="1"/>
</dbReference>
<feature type="domain" description="Histidine kinase" evidence="5">
    <location>
        <begin position="429"/>
        <end position="647"/>
    </location>
</feature>
<comment type="catalytic activity">
    <reaction evidence="1">
        <text>ATP + protein L-histidine = ADP + protein N-phospho-L-histidine.</text>
        <dbReference type="EC" id="2.7.13.3"/>
    </reaction>
</comment>
<dbReference type="InterPro" id="IPR001610">
    <property type="entry name" value="PAC"/>
</dbReference>
<dbReference type="PRINTS" id="PR00344">
    <property type="entry name" value="BCTRLSENSOR"/>
</dbReference>
<dbReference type="InterPro" id="IPR011006">
    <property type="entry name" value="CheY-like_superfamily"/>
</dbReference>
<dbReference type="PROSITE" id="PS50110">
    <property type="entry name" value="RESPONSE_REGULATORY"/>
    <property type="match status" value="2"/>
</dbReference>
<dbReference type="InterPro" id="IPR036890">
    <property type="entry name" value="HATPase_C_sf"/>
</dbReference>
<dbReference type="CDD" id="cd17580">
    <property type="entry name" value="REC_2_DhkD-like"/>
    <property type="match status" value="1"/>
</dbReference>
<dbReference type="Pfam" id="PF00072">
    <property type="entry name" value="Response_reg"/>
    <property type="match status" value="1"/>
</dbReference>
<proteinExistence type="predicted"/>
<evidence type="ECO:0000256" key="3">
    <source>
        <dbReference type="ARBA" id="ARBA00022553"/>
    </source>
</evidence>
<dbReference type="PANTHER" id="PTHR43547:SF2">
    <property type="entry name" value="HYBRID SIGNAL TRANSDUCTION HISTIDINE KINASE C"/>
    <property type="match status" value="1"/>
</dbReference>
<dbReference type="InterPro" id="IPR004358">
    <property type="entry name" value="Sig_transdc_His_kin-like_C"/>
</dbReference>
<sequence length="785" mass="84556">MTAPAAPIPPGAGFPERASVLLVCGRPDSDPAVLQVMAVMGESIVRARSPLEAMELVREQDFALILLGFPGQIDALAGLIRAVRGNGRSSHTPVVALALPENAPFSFEPLYEAGAVAVLTEPLSPVILRAKARFYIDAFEALVQRGRAENALVDARSRLEAIIDAAELGVWNWDVAADRVIGDARMAAMFGLDPALREAAPLAAYFAALHPDDVAPTRALLEAALGRGGGLYDATFRVRLAGGGWRWVIARGQVERDAGGQAMRLRGVIIDATRQFEAEQQLRLSEERYRTLFDSIDEGVCVIEMLYDSGGQPCDYRFLETNPAFVKQTGLVDAIGRTVRQFAPRHEQHWFDIYGRVAASGEPVRFINEARALGRWYDVYATRTGPAEQRRVAVVFNDITERRRQEDALRRMADDLAEANRQKTEFLATLAHELRNPLAPIRSGLQFIRRAPGDAAAVARVHDIMERQLGHLVNLVDDLLDVARITRGQIELRRERIDLATVLGAAVETSMPLIEAARHHLDVQRPPEPLWVDADLTRLTQVVSNLLNNAARYTPRGGNIVLAAQRDGEEAVIAVSDNGIGIHPDSLDDVFRMFTQVGEHRQQAAGGLGIGLSLVRSLVELHGGTVTASSAGTNAGSVFTVRLPLAGGAAAPLPAPVAAPNAAAPGAGLRVLVVDDNRDAAETLSALLAHAGHSAPVANDGHQALRMLASFQPQVVFLDLGMPGMSGYEVASAIRRDPRHAGVRLVALTGWGGEADRARTLEAGFDRHLTKPATMDAIEAVLAGL</sequence>
<dbReference type="Proteomes" id="UP001179361">
    <property type="component" value="Unassembled WGS sequence"/>
</dbReference>
<dbReference type="NCBIfam" id="TIGR00229">
    <property type="entry name" value="sensory_box"/>
    <property type="match status" value="1"/>
</dbReference>
<dbReference type="Gene3D" id="3.30.565.10">
    <property type="entry name" value="Histidine kinase-like ATPase, C-terminal domain"/>
    <property type="match status" value="1"/>
</dbReference>
<comment type="caution">
    <text evidence="8">The sequence shown here is derived from an EMBL/GenBank/DDBJ whole genome shotgun (WGS) entry which is preliminary data.</text>
</comment>
<dbReference type="InterPro" id="IPR003661">
    <property type="entry name" value="HisK_dim/P_dom"/>
</dbReference>
<dbReference type="CDD" id="cd00082">
    <property type="entry name" value="HisKA"/>
    <property type="match status" value="1"/>
</dbReference>
<dbReference type="InterPro" id="IPR001789">
    <property type="entry name" value="Sig_transdc_resp-reg_receiver"/>
</dbReference>
<dbReference type="Gene3D" id="3.30.450.20">
    <property type="entry name" value="PAS domain"/>
    <property type="match status" value="2"/>
</dbReference>
<dbReference type="SUPFAM" id="SSF52172">
    <property type="entry name" value="CheY-like"/>
    <property type="match status" value="2"/>
</dbReference>
<keyword evidence="9" id="KW-1185">Reference proteome</keyword>
<dbReference type="SMART" id="SM00388">
    <property type="entry name" value="HisKA"/>
    <property type="match status" value="1"/>
</dbReference>
<dbReference type="Pfam" id="PF00512">
    <property type="entry name" value="HisKA"/>
    <property type="match status" value="1"/>
</dbReference>
<gene>
    <name evidence="8" type="ORF">LQ564_10915</name>
</gene>
<evidence type="ECO:0000256" key="4">
    <source>
        <dbReference type="PROSITE-ProRule" id="PRU00169"/>
    </source>
</evidence>
<feature type="domain" description="PAC" evidence="7">
    <location>
        <begin position="232"/>
        <end position="284"/>
    </location>
</feature>
<dbReference type="RefSeq" id="WP_231058107.1">
    <property type="nucleotide sequence ID" value="NZ_JAJNOC010000002.1"/>
</dbReference>
<dbReference type="EMBL" id="JAJNOC010000002">
    <property type="protein sequence ID" value="MCD2516820.1"/>
    <property type="molecule type" value="Genomic_DNA"/>
</dbReference>
<dbReference type="SMART" id="SM00448">
    <property type="entry name" value="REC"/>
    <property type="match status" value="2"/>
</dbReference>
<dbReference type="InterPro" id="IPR000014">
    <property type="entry name" value="PAS"/>
</dbReference>
<dbReference type="CDD" id="cd00075">
    <property type="entry name" value="HATPase"/>
    <property type="match status" value="1"/>
</dbReference>
<dbReference type="Gene3D" id="1.10.287.130">
    <property type="match status" value="1"/>
</dbReference>
<dbReference type="EC" id="2.7.13.3" evidence="2"/>
<evidence type="ECO:0000256" key="1">
    <source>
        <dbReference type="ARBA" id="ARBA00000085"/>
    </source>
</evidence>
<dbReference type="SMART" id="SM00387">
    <property type="entry name" value="HATPase_c"/>
    <property type="match status" value="1"/>
</dbReference>
<evidence type="ECO:0000259" key="5">
    <source>
        <dbReference type="PROSITE" id="PS50109"/>
    </source>
</evidence>
<protein>
    <recommendedName>
        <fullName evidence="2">histidine kinase</fullName>
        <ecNumber evidence="2">2.7.13.3</ecNumber>
    </recommendedName>
</protein>
<dbReference type="Gene3D" id="3.40.50.2300">
    <property type="match status" value="1"/>
</dbReference>
<dbReference type="SUPFAM" id="SSF55785">
    <property type="entry name" value="PYP-like sensor domain (PAS domain)"/>
    <property type="match status" value="2"/>
</dbReference>
<feature type="domain" description="Response regulatory" evidence="6">
    <location>
        <begin position="19"/>
        <end position="136"/>
    </location>
</feature>
<dbReference type="PANTHER" id="PTHR43547">
    <property type="entry name" value="TWO-COMPONENT HISTIDINE KINASE"/>
    <property type="match status" value="1"/>
</dbReference>
<dbReference type="InterPro" id="IPR000700">
    <property type="entry name" value="PAS-assoc_C"/>
</dbReference>
<dbReference type="SMART" id="SM00086">
    <property type="entry name" value="PAC"/>
    <property type="match status" value="1"/>
</dbReference>